<dbReference type="RefSeq" id="WP_130935694.1">
    <property type="nucleotide sequence ID" value="NZ_BMEE01000001.1"/>
</dbReference>
<keyword evidence="7" id="KW-0963">Cytoplasm</keyword>
<keyword evidence="16" id="KW-0802">TPR repeat</keyword>
<evidence type="ECO:0000256" key="1">
    <source>
        <dbReference type="ARBA" id="ARBA00000085"/>
    </source>
</evidence>
<keyword evidence="6" id="KW-0004">4Fe-4S</keyword>
<evidence type="ECO:0000256" key="8">
    <source>
        <dbReference type="ARBA" id="ARBA00022679"/>
    </source>
</evidence>
<keyword evidence="20" id="KW-1185">Reference proteome</keyword>
<dbReference type="Gene3D" id="1.25.40.10">
    <property type="entry name" value="Tetratricopeptide repeat domain"/>
    <property type="match status" value="2"/>
</dbReference>
<evidence type="ECO:0000256" key="9">
    <source>
        <dbReference type="ARBA" id="ARBA00022723"/>
    </source>
</evidence>
<evidence type="ECO:0000256" key="13">
    <source>
        <dbReference type="ARBA" id="ARBA00023014"/>
    </source>
</evidence>
<dbReference type="GO" id="GO:0051539">
    <property type="term" value="F:4 iron, 4 sulfur cluster binding"/>
    <property type="evidence" value="ECO:0007669"/>
    <property type="project" value="UniProtKB-KW"/>
</dbReference>
<dbReference type="GO" id="GO:0005737">
    <property type="term" value="C:cytoplasm"/>
    <property type="evidence" value="ECO:0007669"/>
    <property type="project" value="UniProtKB-SubCell"/>
</dbReference>
<evidence type="ECO:0000256" key="7">
    <source>
        <dbReference type="ARBA" id="ARBA00022490"/>
    </source>
</evidence>
<sequence length="676" mass="77800">MKTLDSIQELRKLSKNQNLDTSTRFFYAKTANEISEKTKVDSTILLSNKNLAVLYFVSDSLKAGRNISHKTLKMAKKLNDSTNIGYCQHLIGWSYLIEDKEIDSSYIFFRRSIKTLRKTDAAKSLSDALTSLAYLQYFNCDYSSSVSNLLSASNILQKLPKDDIVNSQLTNLYITLALNSNALKDFNKAVEYYQKALETNKKVRNSKKILQVKSNYNLKDSHYLDIKINLAEVYKEKQDYVSAIGIYKELLNENSIYNSKKLLNNDPLSYIAILNNLAYNKFLSKNYDKKSISQLFSKAYQLADSLNVSYMIAASGNDISEFYASTNKKDSAKTLAKRSYVIGKQIKDYKEISRALLMLSKLETGEKGKEYLYELIKLNDSLLDVERNTRDKFARIKFETDEYIHENKKLATQNILIVIIGLIVILIMMLIHMVRIQIAKNEKLKLEGEQQKVNEDIYRLMLRQQSKIEEGILQERFRISEELHDGVINKLVGSRLGIEFLSFEETEDVKKKYSFYIKEIQKAEKDIRDLSHGLRNTKLDNDKDFMMLLKSYLTEQNKIYDINCQIHQENQIEWPEINDQIKINLFRVLQEAMHNIMKHAKANLVNVNFSCKLGEIYMTITDNGSGFDTETNDNTGIGLKNIAARVSKLGGKFMIDSKLKQGTILTVIVPIENKGL</sequence>
<dbReference type="PROSITE" id="PS50109">
    <property type="entry name" value="HIS_KIN"/>
    <property type="match status" value="1"/>
</dbReference>
<dbReference type="GO" id="GO:0046983">
    <property type="term" value="F:protein dimerization activity"/>
    <property type="evidence" value="ECO:0007669"/>
    <property type="project" value="InterPro"/>
</dbReference>
<dbReference type="AlphaFoldDB" id="A0A4Q9FSX7"/>
<proteinExistence type="predicted"/>
<dbReference type="GO" id="GO:0046872">
    <property type="term" value="F:metal ion binding"/>
    <property type="evidence" value="ECO:0007669"/>
    <property type="project" value="UniProtKB-KW"/>
</dbReference>
<dbReference type="OrthoDB" id="977000at2"/>
<evidence type="ECO:0000256" key="4">
    <source>
        <dbReference type="ARBA" id="ARBA00012438"/>
    </source>
</evidence>
<evidence type="ECO:0000259" key="18">
    <source>
        <dbReference type="PROSITE" id="PS50109"/>
    </source>
</evidence>
<dbReference type="GO" id="GO:0000155">
    <property type="term" value="F:phosphorelay sensor kinase activity"/>
    <property type="evidence" value="ECO:0007669"/>
    <property type="project" value="InterPro"/>
</dbReference>
<dbReference type="InterPro" id="IPR003594">
    <property type="entry name" value="HATPase_dom"/>
</dbReference>
<evidence type="ECO:0000313" key="20">
    <source>
        <dbReference type="Proteomes" id="UP000292372"/>
    </source>
</evidence>
<keyword evidence="12" id="KW-0902">Two-component regulatory system</keyword>
<dbReference type="SMART" id="SM00387">
    <property type="entry name" value="HATPase_c"/>
    <property type="match status" value="1"/>
</dbReference>
<comment type="cofactor">
    <cofactor evidence="2">
        <name>[4Fe-4S] cluster</name>
        <dbReference type="ChEBI" id="CHEBI:49883"/>
    </cofactor>
</comment>
<dbReference type="PRINTS" id="PR00344">
    <property type="entry name" value="BCTRLSENSOR"/>
</dbReference>
<keyword evidence="10" id="KW-0418">Kinase</keyword>
<keyword evidence="13" id="KW-0411">Iron-sulfur</keyword>
<reference evidence="19 20" key="1">
    <citation type="journal article" date="2015" name="Int. J. Syst. Evol. Microbiol.">
        <title>Hyunsoonleella pacifica sp. nov., isolated from seawater of South Pacific Gyre.</title>
        <authorList>
            <person name="Gao X."/>
            <person name="Zhang Z."/>
            <person name="Dai X."/>
            <person name="Zhang X.H."/>
        </authorList>
    </citation>
    <scope>NUCLEOTIDE SEQUENCE [LARGE SCALE GENOMIC DNA]</scope>
    <source>
        <strain evidence="19 20">SW033</strain>
    </source>
</reference>
<dbReference type="Gene3D" id="3.30.565.10">
    <property type="entry name" value="Histidine kinase-like ATPase, C-terminal domain"/>
    <property type="match status" value="1"/>
</dbReference>
<feature type="domain" description="Histidine kinase" evidence="18">
    <location>
        <begin position="585"/>
        <end position="673"/>
    </location>
</feature>
<dbReference type="InterPro" id="IPR050482">
    <property type="entry name" value="Sensor_HK_TwoCompSys"/>
</dbReference>
<evidence type="ECO:0000256" key="2">
    <source>
        <dbReference type="ARBA" id="ARBA00001966"/>
    </source>
</evidence>
<dbReference type="InterPro" id="IPR011990">
    <property type="entry name" value="TPR-like_helical_dom_sf"/>
</dbReference>
<evidence type="ECO:0000313" key="19">
    <source>
        <dbReference type="EMBL" id="TBN17402.1"/>
    </source>
</evidence>
<dbReference type="SMART" id="SM00028">
    <property type="entry name" value="TPR"/>
    <property type="match status" value="3"/>
</dbReference>
<dbReference type="EC" id="2.7.13.3" evidence="4"/>
<evidence type="ECO:0000256" key="14">
    <source>
        <dbReference type="ARBA" id="ARBA00024827"/>
    </source>
</evidence>
<dbReference type="SUPFAM" id="SSF48452">
    <property type="entry name" value="TPR-like"/>
    <property type="match status" value="2"/>
</dbReference>
<protein>
    <recommendedName>
        <fullName evidence="5">Oxygen sensor histidine kinase NreB</fullName>
        <ecNumber evidence="4">2.7.13.3</ecNumber>
    </recommendedName>
    <alternativeName>
        <fullName evidence="15">Nitrogen regulation protein B</fullName>
    </alternativeName>
</protein>
<dbReference type="PROSITE" id="PS50005">
    <property type="entry name" value="TPR"/>
    <property type="match status" value="1"/>
</dbReference>
<dbReference type="GO" id="GO:0016020">
    <property type="term" value="C:membrane"/>
    <property type="evidence" value="ECO:0007669"/>
    <property type="project" value="InterPro"/>
</dbReference>
<feature type="repeat" description="TPR" evidence="16">
    <location>
        <begin position="170"/>
        <end position="203"/>
    </location>
</feature>
<evidence type="ECO:0000256" key="5">
    <source>
        <dbReference type="ARBA" id="ARBA00017322"/>
    </source>
</evidence>
<keyword evidence="11" id="KW-0408">Iron</keyword>
<comment type="catalytic activity">
    <reaction evidence="1">
        <text>ATP + protein L-histidine = ADP + protein N-phospho-L-histidine.</text>
        <dbReference type="EC" id="2.7.13.3"/>
    </reaction>
</comment>
<dbReference type="EMBL" id="SIRS01000002">
    <property type="protein sequence ID" value="TBN17402.1"/>
    <property type="molecule type" value="Genomic_DNA"/>
</dbReference>
<evidence type="ECO:0000256" key="10">
    <source>
        <dbReference type="ARBA" id="ARBA00022777"/>
    </source>
</evidence>
<dbReference type="InterPro" id="IPR036890">
    <property type="entry name" value="HATPase_C_sf"/>
</dbReference>
<evidence type="ECO:0000256" key="11">
    <source>
        <dbReference type="ARBA" id="ARBA00023004"/>
    </source>
</evidence>
<organism evidence="19 20">
    <name type="scientific">Hyunsoonleella pacifica</name>
    <dbReference type="NCBI Taxonomy" id="1080224"/>
    <lineage>
        <taxon>Bacteria</taxon>
        <taxon>Pseudomonadati</taxon>
        <taxon>Bacteroidota</taxon>
        <taxon>Flavobacteriia</taxon>
        <taxon>Flavobacteriales</taxon>
        <taxon>Flavobacteriaceae</taxon>
    </lineage>
</organism>
<keyword evidence="17" id="KW-1133">Transmembrane helix</keyword>
<name>A0A4Q9FSX7_9FLAO</name>
<dbReference type="PANTHER" id="PTHR24421">
    <property type="entry name" value="NITRATE/NITRITE SENSOR PROTEIN NARX-RELATED"/>
    <property type="match status" value="1"/>
</dbReference>
<evidence type="ECO:0000256" key="6">
    <source>
        <dbReference type="ARBA" id="ARBA00022485"/>
    </source>
</evidence>
<keyword evidence="17" id="KW-0812">Transmembrane</keyword>
<evidence type="ECO:0000256" key="16">
    <source>
        <dbReference type="PROSITE-ProRule" id="PRU00339"/>
    </source>
</evidence>
<comment type="caution">
    <text evidence="19">The sequence shown here is derived from an EMBL/GenBank/DDBJ whole genome shotgun (WGS) entry which is preliminary data.</text>
</comment>
<gene>
    <name evidence="19" type="ORF">EYD46_03550</name>
</gene>
<dbReference type="InterPro" id="IPR011712">
    <property type="entry name" value="Sig_transdc_His_kin_sub3_dim/P"/>
</dbReference>
<keyword evidence="9" id="KW-0479">Metal-binding</keyword>
<dbReference type="Pfam" id="PF07730">
    <property type="entry name" value="HisKA_3"/>
    <property type="match status" value="1"/>
</dbReference>
<dbReference type="CDD" id="cd16917">
    <property type="entry name" value="HATPase_UhpB-NarQ-NarX-like"/>
    <property type="match status" value="1"/>
</dbReference>
<comment type="subcellular location">
    <subcellularLocation>
        <location evidence="3">Cytoplasm</location>
    </subcellularLocation>
</comment>
<dbReference type="Proteomes" id="UP000292372">
    <property type="component" value="Unassembled WGS sequence"/>
</dbReference>
<dbReference type="InterPro" id="IPR004358">
    <property type="entry name" value="Sig_transdc_His_kin-like_C"/>
</dbReference>
<evidence type="ECO:0000256" key="3">
    <source>
        <dbReference type="ARBA" id="ARBA00004496"/>
    </source>
</evidence>
<keyword evidence="17" id="KW-0472">Membrane</keyword>
<keyword evidence="8" id="KW-0808">Transferase</keyword>
<comment type="function">
    <text evidence="14">Member of the two-component regulatory system NreB/NreC involved in the control of dissimilatory nitrate/nitrite reduction in response to oxygen. NreB functions as a direct oxygen sensor histidine kinase which is autophosphorylated, in the absence of oxygen, probably at the conserved histidine residue, and transfers its phosphate group probably to a conserved aspartate residue of NreC. NreB/NreC activates the expression of the nitrate (narGHJI) and nitrite (nir) reductase operons, as well as the putative nitrate transporter gene narT.</text>
</comment>
<dbReference type="InterPro" id="IPR005467">
    <property type="entry name" value="His_kinase_dom"/>
</dbReference>
<feature type="transmembrane region" description="Helical" evidence="17">
    <location>
        <begin position="415"/>
        <end position="434"/>
    </location>
</feature>
<evidence type="ECO:0000256" key="15">
    <source>
        <dbReference type="ARBA" id="ARBA00030800"/>
    </source>
</evidence>
<accession>A0A4Q9FSX7</accession>
<dbReference type="InterPro" id="IPR019734">
    <property type="entry name" value="TPR_rpt"/>
</dbReference>
<evidence type="ECO:0000256" key="12">
    <source>
        <dbReference type="ARBA" id="ARBA00023012"/>
    </source>
</evidence>
<evidence type="ECO:0000256" key="17">
    <source>
        <dbReference type="SAM" id="Phobius"/>
    </source>
</evidence>
<dbReference type="Pfam" id="PF02518">
    <property type="entry name" value="HATPase_c"/>
    <property type="match status" value="1"/>
</dbReference>
<dbReference type="SUPFAM" id="SSF55874">
    <property type="entry name" value="ATPase domain of HSP90 chaperone/DNA topoisomerase II/histidine kinase"/>
    <property type="match status" value="1"/>
</dbReference>